<accession>A0A016UFZ3</accession>
<gene>
    <name evidence="1" type="primary">Acey_s0041.g435</name>
    <name evidence="1" type="ORF">Y032_0041g435</name>
</gene>
<dbReference type="EMBL" id="JARK01001377">
    <property type="protein sequence ID" value="EYC14259.1"/>
    <property type="molecule type" value="Genomic_DNA"/>
</dbReference>
<comment type="caution">
    <text evidence="1">The sequence shown here is derived from an EMBL/GenBank/DDBJ whole genome shotgun (WGS) entry which is preliminary data.</text>
</comment>
<dbReference type="Proteomes" id="UP000024635">
    <property type="component" value="Unassembled WGS sequence"/>
</dbReference>
<dbReference type="Gene3D" id="3.40.630.30">
    <property type="match status" value="1"/>
</dbReference>
<proteinExistence type="predicted"/>
<keyword evidence="2" id="KW-1185">Reference proteome</keyword>
<dbReference type="OrthoDB" id="41532at2759"/>
<evidence type="ECO:0000313" key="2">
    <source>
        <dbReference type="Proteomes" id="UP000024635"/>
    </source>
</evidence>
<sequence>MIRRSLVQIRLYSQKVDPTQAFDFIPAKMGDLADVVDLCTSGLIHDEPHSRALKLTPQGSRGLFEYIAAKALHYPYSYRIHEKVSLTHNEKITHVLPMGSHERFSDISASKSIRKNDIELEQKCERALNFGCGALYPEKAALSRSTIGRLSELTNRSRFIYPTLARKTCLFLPSAARTFEGCSRDAHMNRPITA</sequence>
<reference evidence="2" key="1">
    <citation type="journal article" date="2015" name="Nat. Genet.">
        <title>The genome and transcriptome of the zoonotic hookworm Ancylostoma ceylanicum identify infection-specific gene families.</title>
        <authorList>
            <person name="Schwarz E.M."/>
            <person name="Hu Y."/>
            <person name="Antoshechkin I."/>
            <person name="Miller M.M."/>
            <person name="Sternberg P.W."/>
            <person name="Aroian R.V."/>
        </authorList>
    </citation>
    <scope>NUCLEOTIDE SEQUENCE</scope>
    <source>
        <strain evidence="2">HY135</strain>
    </source>
</reference>
<dbReference type="AlphaFoldDB" id="A0A016UFZ3"/>
<protein>
    <submittedName>
        <fullName evidence="1">Uncharacterized protein</fullName>
    </submittedName>
</protein>
<organism evidence="1 2">
    <name type="scientific">Ancylostoma ceylanicum</name>
    <dbReference type="NCBI Taxonomy" id="53326"/>
    <lineage>
        <taxon>Eukaryota</taxon>
        <taxon>Metazoa</taxon>
        <taxon>Ecdysozoa</taxon>
        <taxon>Nematoda</taxon>
        <taxon>Chromadorea</taxon>
        <taxon>Rhabditida</taxon>
        <taxon>Rhabditina</taxon>
        <taxon>Rhabditomorpha</taxon>
        <taxon>Strongyloidea</taxon>
        <taxon>Ancylostomatidae</taxon>
        <taxon>Ancylostomatinae</taxon>
        <taxon>Ancylostoma</taxon>
    </lineage>
</organism>
<name>A0A016UFZ3_9BILA</name>
<evidence type="ECO:0000313" key="1">
    <source>
        <dbReference type="EMBL" id="EYC14259.1"/>
    </source>
</evidence>